<dbReference type="Proteomes" id="UP000886824">
    <property type="component" value="Unassembled WGS sequence"/>
</dbReference>
<name>A0A9D1Z1Z6_9FIRM</name>
<organism evidence="1 2">
    <name type="scientific">Candidatus Intestinimonas merdavium</name>
    <dbReference type="NCBI Taxonomy" id="2838622"/>
    <lineage>
        <taxon>Bacteria</taxon>
        <taxon>Bacillati</taxon>
        <taxon>Bacillota</taxon>
        <taxon>Clostridia</taxon>
        <taxon>Eubacteriales</taxon>
        <taxon>Intestinimonas</taxon>
    </lineage>
</organism>
<sequence length="611" mass="69014">MKIGFDAASSQVVRFAASELESYLDRMLPSPPDLTIRLLSSGGDPMDGFSIRVGEREGEICGSNDRSVLLGVYDYLHHLGCRFLGPGRDSEVVPHITPDLLPANYEKHASFRHRGVCIEGADSRENILDFIDWLPKVGYNSFFLQFKTPYAFLARWYHHLENPFLTPESYTVSDAARDMVGLEEAMKKRGLLLHKVGHGWTGEALGYETMNWDPNPRPLAPEKEPLAAEVNGVRALWKGSPANTNLCFHNGDAVDLFASLVVRYAKENPSADYLHVWLADEYNNVCECEGCRETTPSDQYVELLNELDRRLTAEGLSTRIVFLLYQELLWPPIKARLEHPERFVLMFAPISRTFESSYDLTGDAVPIPDFHRNHIVLPTNLQENLAFLRGWQKLFHGDSFVYDYPLGRAHYGDFGYVHIARVIGSDIKQLRSMGLDGYISCQELRVSLPNALPNYVMGYTLFDESADTEALIREYFEAAYGSRTGEVLAYLSELSRLSSCDYLNGKGPRVNPEMADRMEQIIQVCQDFSMAAPVGGAGLFWDLLAYHRDYVVALARAIAALARGDRGESGRNWRAFRELIGRKEAEYQPYLDVYRVLEITAKYTGFSSDEG</sequence>
<protein>
    <submittedName>
        <fullName evidence="1">DUF4838 domain-containing protein</fullName>
    </submittedName>
</protein>
<evidence type="ECO:0000313" key="2">
    <source>
        <dbReference type="Proteomes" id="UP000886824"/>
    </source>
</evidence>
<dbReference type="EMBL" id="DXCX01000016">
    <property type="protein sequence ID" value="HIY72619.1"/>
    <property type="molecule type" value="Genomic_DNA"/>
</dbReference>
<dbReference type="InterPro" id="IPR032287">
    <property type="entry name" value="DUF4838"/>
</dbReference>
<reference evidence="1" key="1">
    <citation type="journal article" date="2021" name="PeerJ">
        <title>Extensive microbial diversity within the chicken gut microbiome revealed by metagenomics and culture.</title>
        <authorList>
            <person name="Gilroy R."/>
            <person name="Ravi A."/>
            <person name="Getino M."/>
            <person name="Pursley I."/>
            <person name="Horton D.L."/>
            <person name="Alikhan N.F."/>
            <person name="Baker D."/>
            <person name="Gharbi K."/>
            <person name="Hall N."/>
            <person name="Watson M."/>
            <person name="Adriaenssens E.M."/>
            <person name="Foster-Nyarko E."/>
            <person name="Jarju S."/>
            <person name="Secka A."/>
            <person name="Antonio M."/>
            <person name="Oren A."/>
            <person name="Chaudhuri R.R."/>
            <person name="La Ragione R."/>
            <person name="Hildebrand F."/>
            <person name="Pallen M.J."/>
        </authorList>
    </citation>
    <scope>NUCLEOTIDE SEQUENCE</scope>
    <source>
        <strain evidence="1">CHK33-7979</strain>
    </source>
</reference>
<evidence type="ECO:0000313" key="1">
    <source>
        <dbReference type="EMBL" id="HIY72619.1"/>
    </source>
</evidence>
<dbReference type="Pfam" id="PF16126">
    <property type="entry name" value="DUF4838"/>
    <property type="match status" value="1"/>
</dbReference>
<gene>
    <name evidence="1" type="ORF">H9826_01410</name>
</gene>
<reference evidence="1" key="2">
    <citation type="submission" date="2021-04" db="EMBL/GenBank/DDBJ databases">
        <authorList>
            <person name="Gilroy R."/>
        </authorList>
    </citation>
    <scope>NUCLEOTIDE SEQUENCE</scope>
    <source>
        <strain evidence="1">CHK33-7979</strain>
    </source>
</reference>
<comment type="caution">
    <text evidence="1">The sequence shown here is derived from an EMBL/GenBank/DDBJ whole genome shotgun (WGS) entry which is preliminary data.</text>
</comment>
<proteinExistence type="predicted"/>
<accession>A0A9D1Z1Z6</accession>
<dbReference type="AlphaFoldDB" id="A0A9D1Z1Z6"/>